<comment type="caution">
    <text evidence="3">The sequence shown here is derived from an EMBL/GenBank/DDBJ whole genome shotgun (WGS) entry which is preliminary data.</text>
</comment>
<dbReference type="Proteomes" id="UP000320516">
    <property type="component" value="Unassembled WGS sequence"/>
</dbReference>
<dbReference type="AlphaFoldDB" id="A0A560K9X3"/>
<evidence type="ECO:0000259" key="2">
    <source>
        <dbReference type="Pfam" id="PF13581"/>
    </source>
</evidence>
<evidence type="ECO:0000313" key="3">
    <source>
        <dbReference type="EMBL" id="TWB80047.1"/>
    </source>
</evidence>
<accession>A0A560K9X3</accession>
<dbReference type="PANTHER" id="PTHR35526">
    <property type="entry name" value="ANTI-SIGMA-F FACTOR RSBW-RELATED"/>
    <property type="match status" value="1"/>
</dbReference>
<sequence length="144" mass="15113">MAMPVPHIVLTVDGGLEQVALIGRAVQAVCGLTDLDADALAAIELGIVEAVTNIVEHGYGGDAGPIEAAVTLAEGEIVIELKDDGPPLDPARLAEARIDFDPTDLANLPESGMGLSLIQSSFDRVVYERAGDRNRLSLFKRIGP</sequence>
<dbReference type="InterPro" id="IPR036890">
    <property type="entry name" value="HATPase_C_sf"/>
</dbReference>
<keyword evidence="3" id="KW-0808">Transferase</keyword>
<name>A0A560K9X3_9PROT</name>
<dbReference type="RefSeq" id="WP_145609480.1">
    <property type="nucleotide sequence ID" value="NZ_JARPAF010000002.1"/>
</dbReference>
<dbReference type="GO" id="GO:0004674">
    <property type="term" value="F:protein serine/threonine kinase activity"/>
    <property type="evidence" value="ECO:0007669"/>
    <property type="project" value="UniProtKB-KW"/>
</dbReference>
<dbReference type="EMBL" id="VITV01000002">
    <property type="protein sequence ID" value="TWB80047.1"/>
    <property type="molecule type" value="Genomic_DNA"/>
</dbReference>
<dbReference type="Gene3D" id="3.30.565.10">
    <property type="entry name" value="Histidine kinase-like ATPase, C-terminal domain"/>
    <property type="match status" value="1"/>
</dbReference>
<keyword evidence="1" id="KW-0723">Serine/threonine-protein kinase</keyword>
<protein>
    <submittedName>
        <fullName evidence="3">Serine/threonine-protein kinase RsbW</fullName>
    </submittedName>
</protein>
<feature type="domain" description="Histidine kinase/HSP90-like ATPase" evidence="2">
    <location>
        <begin position="16"/>
        <end position="138"/>
    </location>
</feature>
<keyword evidence="3" id="KW-0418">Kinase</keyword>
<dbReference type="SUPFAM" id="SSF55874">
    <property type="entry name" value="ATPase domain of HSP90 chaperone/DNA topoisomerase II/histidine kinase"/>
    <property type="match status" value="1"/>
</dbReference>
<dbReference type="InterPro" id="IPR050267">
    <property type="entry name" value="Anti-sigma-factor_SerPK"/>
</dbReference>
<reference evidence="3 4" key="1">
    <citation type="submission" date="2019-06" db="EMBL/GenBank/DDBJ databases">
        <title>Genomic Encyclopedia of Type Strains, Phase IV (KMG-V): Genome sequencing to study the core and pangenomes of soil and plant-associated prokaryotes.</title>
        <authorList>
            <person name="Whitman W."/>
        </authorList>
    </citation>
    <scope>NUCLEOTIDE SEQUENCE [LARGE SCALE GENOMIC DNA]</scope>
    <source>
        <strain evidence="3 4">BR 12005</strain>
    </source>
</reference>
<gene>
    <name evidence="3" type="ORF">FBZ87_102471</name>
</gene>
<dbReference type="Pfam" id="PF13581">
    <property type="entry name" value="HATPase_c_2"/>
    <property type="match status" value="1"/>
</dbReference>
<evidence type="ECO:0000256" key="1">
    <source>
        <dbReference type="ARBA" id="ARBA00022527"/>
    </source>
</evidence>
<dbReference type="InterPro" id="IPR003594">
    <property type="entry name" value="HATPase_dom"/>
</dbReference>
<organism evidence="3 4">
    <name type="scientific">Nitrospirillum amazonense</name>
    <dbReference type="NCBI Taxonomy" id="28077"/>
    <lineage>
        <taxon>Bacteria</taxon>
        <taxon>Pseudomonadati</taxon>
        <taxon>Pseudomonadota</taxon>
        <taxon>Alphaproteobacteria</taxon>
        <taxon>Rhodospirillales</taxon>
        <taxon>Azospirillaceae</taxon>
        <taxon>Nitrospirillum</taxon>
    </lineage>
</organism>
<proteinExistence type="predicted"/>
<dbReference type="CDD" id="cd16936">
    <property type="entry name" value="HATPase_RsbW-like"/>
    <property type="match status" value="1"/>
</dbReference>
<evidence type="ECO:0000313" key="4">
    <source>
        <dbReference type="Proteomes" id="UP000320516"/>
    </source>
</evidence>